<dbReference type="EMBL" id="DRGL01000063">
    <property type="protein sequence ID" value="HEA22621.1"/>
    <property type="molecule type" value="Genomic_DNA"/>
</dbReference>
<name>A0A831VQ53_9FLAO</name>
<organism evidence="1">
    <name type="scientific">Pricia antarctica</name>
    <dbReference type="NCBI Taxonomy" id="641691"/>
    <lineage>
        <taxon>Bacteria</taxon>
        <taxon>Pseudomonadati</taxon>
        <taxon>Bacteroidota</taxon>
        <taxon>Flavobacteriia</taxon>
        <taxon>Flavobacteriales</taxon>
        <taxon>Flavobacteriaceae</taxon>
        <taxon>Pricia</taxon>
    </lineage>
</organism>
<evidence type="ECO:0000313" key="1">
    <source>
        <dbReference type="EMBL" id="HEA22621.1"/>
    </source>
</evidence>
<dbReference type="AlphaFoldDB" id="A0A831VQ53"/>
<accession>A0A831VQ53</accession>
<protein>
    <submittedName>
        <fullName evidence="1">Uncharacterized protein</fullName>
    </submittedName>
</protein>
<sequence>MEKFFPYIALLFCIGLNGLNAQQPSIKDIDVVNSENVNIPFAIIQEVPIFPGCEETKSMESRRRCFSQQLRQHIVKY</sequence>
<reference evidence="1" key="1">
    <citation type="journal article" date="2020" name="mSystems">
        <title>Genome- and Community-Level Interaction Insights into Carbon Utilization and Element Cycling Functions of Hydrothermarchaeota in Hydrothermal Sediment.</title>
        <authorList>
            <person name="Zhou Z."/>
            <person name="Liu Y."/>
            <person name="Xu W."/>
            <person name="Pan J."/>
            <person name="Luo Z.H."/>
            <person name="Li M."/>
        </authorList>
    </citation>
    <scope>NUCLEOTIDE SEQUENCE [LARGE SCALE GENOMIC DNA]</scope>
    <source>
        <strain evidence="1">HyVt-345</strain>
    </source>
</reference>
<comment type="caution">
    <text evidence="1">The sequence shown here is derived from an EMBL/GenBank/DDBJ whole genome shotgun (WGS) entry which is preliminary data.</text>
</comment>
<dbReference type="Proteomes" id="UP000886191">
    <property type="component" value="Unassembled WGS sequence"/>
</dbReference>
<proteinExistence type="predicted"/>
<gene>
    <name evidence="1" type="ORF">ENH87_17115</name>
</gene>